<protein>
    <submittedName>
        <fullName evidence="3">Universal stress protein F</fullName>
    </submittedName>
</protein>
<proteinExistence type="inferred from homology"/>
<organism evidence="3 4">
    <name type="scientific">Thalassovita mediterranea</name>
    <dbReference type="NCBI Taxonomy" id="340021"/>
    <lineage>
        <taxon>Bacteria</taxon>
        <taxon>Pseudomonadati</taxon>
        <taxon>Pseudomonadota</taxon>
        <taxon>Alphaproteobacteria</taxon>
        <taxon>Rhodobacterales</taxon>
        <taxon>Roseobacteraceae</taxon>
        <taxon>Thalassovita</taxon>
    </lineage>
</organism>
<dbReference type="STRING" id="340021.TM5383_00476"/>
<evidence type="ECO:0000313" key="3">
    <source>
        <dbReference type="EMBL" id="CUH83291.1"/>
    </source>
</evidence>
<evidence type="ECO:0000256" key="1">
    <source>
        <dbReference type="ARBA" id="ARBA00008791"/>
    </source>
</evidence>
<dbReference type="InterPro" id="IPR006015">
    <property type="entry name" value="Universal_stress_UspA"/>
</dbReference>
<dbReference type="Pfam" id="PF00582">
    <property type="entry name" value="Usp"/>
    <property type="match status" value="1"/>
</dbReference>
<dbReference type="PANTHER" id="PTHR46268">
    <property type="entry name" value="STRESS RESPONSE PROTEIN NHAX"/>
    <property type="match status" value="1"/>
</dbReference>
<dbReference type="RefSeq" id="WP_058317454.1">
    <property type="nucleotide sequence ID" value="NZ_CYSF01000003.1"/>
</dbReference>
<dbReference type="PRINTS" id="PR01438">
    <property type="entry name" value="UNVRSLSTRESS"/>
</dbReference>
<feature type="domain" description="UspA" evidence="2">
    <location>
        <begin position="13"/>
        <end position="150"/>
    </location>
</feature>
<evidence type="ECO:0000313" key="4">
    <source>
        <dbReference type="Proteomes" id="UP000051681"/>
    </source>
</evidence>
<dbReference type="EMBL" id="CYSF01000003">
    <property type="protein sequence ID" value="CUH83291.1"/>
    <property type="molecule type" value="Genomic_DNA"/>
</dbReference>
<dbReference type="CDD" id="cd00293">
    <property type="entry name" value="USP-like"/>
    <property type="match status" value="1"/>
</dbReference>
<dbReference type="SUPFAM" id="SSF52402">
    <property type="entry name" value="Adenine nucleotide alpha hydrolases-like"/>
    <property type="match status" value="1"/>
</dbReference>
<dbReference type="InterPro" id="IPR014729">
    <property type="entry name" value="Rossmann-like_a/b/a_fold"/>
</dbReference>
<reference evidence="3 4" key="1">
    <citation type="submission" date="2015-09" db="EMBL/GenBank/DDBJ databases">
        <authorList>
            <consortium name="Swine Surveillance"/>
        </authorList>
    </citation>
    <scope>NUCLEOTIDE SEQUENCE [LARGE SCALE GENOMIC DNA]</scope>
    <source>
        <strain evidence="3 4">CECT 8383</strain>
    </source>
</reference>
<dbReference type="Proteomes" id="UP000051681">
    <property type="component" value="Unassembled WGS sequence"/>
</dbReference>
<evidence type="ECO:0000259" key="2">
    <source>
        <dbReference type="Pfam" id="PF00582"/>
    </source>
</evidence>
<comment type="similarity">
    <text evidence="1">Belongs to the universal stress protein A family.</text>
</comment>
<dbReference type="Gene3D" id="3.40.50.620">
    <property type="entry name" value="HUPs"/>
    <property type="match status" value="1"/>
</dbReference>
<accession>A0A0N7M1H1</accession>
<gene>
    <name evidence="3" type="primary">uspF_1</name>
    <name evidence="3" type="ORF">TM5383_00476</name>
</gene>
<sequence>MKTDKSNKPKKPTVLVAIDLTQPEEQKAVLKRARQLADLEGIRLSVVTVLPDFRMSMVSTYFSDDHTHEIVEESRVALHKFIEDTIGDDDKVKHVIRVGKTYEEILITAEDLNAQMIVVGAHKPNFRDYLIGPNAAQIARHAPCSVYIVR</sequence>
<dbReference type="InterPro" id="IPR006016">
    <property type="entry name" value="UspA"/>
</dbReference>
<dbReference type="PANTHER" id="PTHR46268:SF6">
    <property type="entry name" value="UNIVERSAL STRESS PROTEIN UP12"/>
    <property type="match status" value="1"/>
</dbReference>
<name>A0A0N7M1H1_9RHOB</name>
<dbReference type="OrthoDB" id="9792500at2"/>
<dbReference type="AlphaFoldDB" id="A0A0N7M1H1"/>
<keyword evidence="4" id="KW-1185">Reference proteome</keyword>